<protein>
    <submittedName>
        <fullName evidence="3">Sigma-70 family RNA polymerase sigma factor</fullName>
    </submittedName>
</protein>
<feature type="domain" description="RNA polymerase sigma-70 region 2" evidence="2">
    <location>
        <begin position="25"/>
        <end position="93"/>
    </location>
</feature>
<evidence type="ECO:0000256" key="1">
    <source>
        <dbReference type="SAM" id="MobiDB-lite"/>
    </source>
</evidence>
<dbReference type="Proteomes" id="UP000294155">
    <property type="component" value="Unassembled WGS sequence"/>
</dbReference>
<accession>A0A4Q5L968</accession>
<dbReference type="InterPro" id="IPR007627">
    <property type="entry name" value="RNA_pol_sigma70_r2"/>
</dbReference>
<gene>
    <name evidence="3" type="ORF">EWM57_14580</name>
</gene>
<evidence type="ECO:0000313" key="4">
    <source>
        <dbReference type="Proteomes" id="UP000294155"/>
    </source>
</evidence>
<dbReference type="GO" id="GO:0006352">
    <property type="term" value="P:DNA-templated transcription initiation"/>
    <property type="evidence" value="ECO:0007669"/>
    <property type="project" value="InterPro"/>
</dbReference>
<dbReference type="SUPFAM" id="SSF88946">
    <property type="entry name" value="Sigma2 domain of RNA polymerase sigma factors"/>
    <property type="match status" value="1"/>
</dbReference>
<dbReference type="AlphaFoldDB" id="A0A4Q5L968"/>
<evidence type="ECO:0000259" key="2">
    <source>
        <dbReference type="Pfam" id="PF04542"/>
    </source>
</evidence>
<dbReference type="OrthoDB" id="1163416at2"/>
<dbReference type="EMBL" id="SEWE01000032">
    <property type="protein sequence ID" value="RYU78283.1"/>
    <property type="molecule type" value="Genomic_DNA"/>
</dbReference>
<keyword evidence="4" id="KW-1185">Reference proteome</keyword>
<dbReference type="GO" id="GO:0003700">
    <property type="term" value="F:DNA-binding transcription factor activity"/>
    <property type="evidence" value="ECO:0007669"/>
    <property type="project" value="InterPro"/>
</dbReference>
<name>A0A4Q5L968_9BACT</name>
<reference evidence="3 4" key="1">
    <citation type="submission" date="2019-02" db="EMBL/GenBank/DDBJ databases">
        <title>Bacterial novel species isolated from soil.</title>
        <authorList>
            <person name="Jung H.-Y."/>
        </authorList>
    </citation>
    <scope>NUCLEOTIDE SEQUENCE [LARGE SCALE GENOMIC DNA]</scope>
    <source>
        <strain evidence="3 4">1-3-3-3</strain>
    </source>
</reference>
<sequence length="183" mass="20744">METETSASLRQALLTDREHTMTRIYQRAFPLVRRYVQQHGGSAQDAQDIFQDAMVIFYEKAVADTFVLSSSVSTLLVGISRNRWRQELDRRARLPLTDLTNQPEPPAETPADEPASVPVLDYLARLGEKCQSLLLDFYYFQQPLDQIAAAHDYGSVRSATVQKFKCLERLRKSVRAAVATLAH</sequence>
<feature type="region of interest" description="Disordered" evidence="1">
    <location>
        <begin position="95"/>
        <end position="114"/>
    </location>
</feature>
<dbReference type="Gene3D" id="1.10.1740.10">
    <property type="match status" value="1"/>
</dbReference>
<dbReference type="RefSeq" id="WP_129921892.1">
    <property type="nucleotide sequence ID" value="NZ_SEWE01000032.1"/>
</dbReference>
<comment type="caution">
    <text evidence="3">The sequence shown here is derived from an EMBL/GenBank/DDBJ whole genome shotgun (WGS) entry which is preliminary data.</text>
</comment>
<dbReference type="Pfam" id="PF04542">
    <property type="entry name" value="Sigma70_r2"/>
    <property type="match status" value="1"/>
</dbReference>
<dbReference type="InterPro" id="IPR013325">
    <property type="entry name" value="RNA_pol_sigma_r2"/>
</dbReference>
<organism evidence="3 4">
    <name type="scientific">Hymenobacter persicinus</name>
    <dbReference type="NCBI Taxonomy" id="2025506"/>
    <lineage>
        <taxon>Bacteria</taxon>
        <taxon>Pseudomonadati</taxon>
        <taxon>Bacteroidota</taxon>
        <taxon>Cytophagia</taxon>
        <taxon>Cytophagales</taxon>
        <taxon>Hymenobacteraceae</taxon>
        <taxon>Hymenobacter</taxon>
    </lineage>
</organism>
<evidence type="ECO:0000313" key="3">
    <source>
        <dbReference type="EMBL" id="RYU78283.1"/>
    </source>
</evidence>
<proteinExistence type="predicted"/>